<keyword evidence="2" id="KW-0812">Transmembrane</keyword>
<keyword evidence="2" id="KW-1133">Transmembrane helix</keyword>
<feature type="compositionally biased region" description="Polar residues" evidence="1">
    <location>
        <begin position="61"/>
        <end position="81"/>
    </location>
</feature>
<feature type="region of interest" description="Disordered" evidence="1">
    <location>
        <begin position="1"/>
        <end position="189"/>
    </location>
</feature>
<evidence type="ECO:0000256" key="1">
    <source>
        <dbReference type="SAM" id="MobiDB-lite"/>
    </source>
</evidence>
<dbReference type="RefSeq" id="WP_317643010.1">
    <property type="nucleotide sequence ID" value="NZ_AP026800.1"/>
</dbReference>
<feature type="compositionally biased region" description="Low complexity" evidence="1">
    <location>
        <begin position="88"/>
        <end position="100"/>
    </location>
</feature>
<feature type="region of interest" description="Disordered" evidence="1">
    <location>
        <begin position="581"/>
        <end position="643"/>
    </location>
</feature>
<feature type="transmembrane region" description="Helical" evidence="2">
    <location>
        <begin position="219"/>
        <end position="238"/>
    </location>
</feature>
<evidence type="ECO:0000313" key="4">
    <source>
        <dbReference type="Proteomes" id="UP001321748"/>
    </source>
</evidence>
<gene>
    <name evidence="3" type="ORF">KIMH_00870</name>
</gene>
<keyword evidence="2" id="KW-0472">Membrane</keyword>
<feature type="compositionally biased region" description="Low complexity" evidence="1">
    <location>
        <begin position="39"/>
        <end position="60"/>
    </location>
</feature>
<feature type="region of interest" description="Disordered" evidence="1">
    <location>
        <begin position="401"/>
        <end position="428"/>
    </location>
</feature>
<feature type="compositionally biased region" description="Polar residues" evidence="1">
    <location>
        <begin position="25"/>
        <end position="38"/>
    </location>
</feature>
<name>A0ABN6SGF2_9BIFI</name>
<organism evidence="3 4">
    <name type="scientific">Bombiscardovia apis</name>
    <dbReference type="NCBI Taxonomy" id="2932182"/>
    <lineage>
        <taxon>Bacteria</taxon>
        <taxon>Bacillati</taxon>
        <taxon>Actinomycetota</taxon>
        <taxon>Actinomycetes</taxon>
        <taxon>Bifidobacteriales</taxon>
        <taxon>Bifidobacteriaceae</taxon>
        <taxon>Bombiscardovia</taxon>
    </lineage>
</organism>
<dbReference type="Proteomes" id="UP001321748">
    <property type="component" value="Chromosome"/>
</dbReference>
<evidence type="ECO:0000256" key="2">
    <source>
        <dbReference type="SAM" id="Phobius"/>
    </source>
</evidence>
<accession>A0ABN6SGF2</accession>
<feature type="compositionally biased region" description="Polar residues" evidence="1">
    <location>
        <begin position="120"/>
        <end position="143"/>
    </location>
</feature>
<feature type="compositionally biased region" description="Basic and acidic residues" evidence="1">
    <location>
        <begin position="401"/>
        <end position="426"/>
    </location>
</feature>
<evidence type="ECO:0000313" key="3">
    <source>
        <dbReference type="EMBL" id="BDR53976.1"/>
    </source>
</evidence>
<reference evidence="3 4" key="1">
    <citation type="journal article" date="2023" name="Microbiol. Spectr.">
        <title>Symbiosis of Carpenter Bees with Uncharacterized Lactic Acid Bacteria Showing NAD Auxotrophy.</title>
        <authorList>
            <person name="Kawasaki S."/>
            <person name="Ozawa K."/>
            <person name="Mori T."/>
            <person name="Yamamoto A."/>
            <person name="Ito M."/>
            <person name="Ohkuma M."/>
            <person name="Sakamoto M."/>
            <person name="Matsutani M."/>
        </authorList>
    </citation>
    <scope>NUCLEOTIDE SEQUENCE [LARGE SCALE GENOMIC DNA]</scope>
    <source>
        <strain evidence="3 4">KimH</strain>
    </source>
</reference>
<dbReference type="EMBL" id="AP026800">
    <property type="protein sequence ID" value="BDR53976.1"/>
    <property type="molecule type" value="Genomic_DNA"/>
</dbReference>
<protein>
    <submittedName>
        <fullName evidence="3">Uncharacterized protein</fullName>
    </submittedName>
</protein>
<proteinExistence type="predicted"/>
<sequence>MNDDNMPGNAGANQTPEQYPEELTQVLNVQDTQSAAPNSTAPEEQTSSSSASAQEQPTQTIEPISQPSPELNDNQQTQQFEAPQADLSQPYQQPSASQQPFNPRPYVAPVGFEDVEPQEPANNPLSPVSTPAPLTQETPASSTAPAAQPYAPANAQSQYQSQPQYQAQAQPQFQPQGQQPMPGQAPNMAAAPTPLMVAQVQPTVAEQFKASWRTKKGRAAWILSIIAAVVVIAVAIIAPNMQAIAVSLGMAPKNPFAVTAESMRNIPKAKSAKVGISAHGMQGDETLNIKGYYSLGSSVDKSVADFTVKTSDSNLRLVWNNGGFYGNGNGDYTYLDAADVHSSIKDIEFNCLPAQADSSTCYDGASLYEFEQAIIKGGHWNFAEAGKLLQNSSKKLKKQYADELTHSDSSKDSDTKNKYSKSETEAVSKQSQASMNKFFTKTLDQKDVKEAVFPDITTEKVDGGTRLEYSVDFEQLIRAFSQYMLDNRKAYPDLSDYLNDMFSSFGQSYREVFKEGASFRMPSEMIARRLQMTLDMDSNNNMKSLTFKIKGLVSLNVSIDELNSVKVDTADLDEFVSKAKEGESLKDSSKPSLKNKLPDSLGGDSSDDWGGLGKYGDSDYDWDDWDDDEDSDDGFSFSNDGVEVQPSGAFLRAVKELAFLS</sequence>
<feature type="compositionally biased region" description="Low complexity" evidence="1">
    <location>
        <begin position="144"/>
        <end position="189"/>
    </location>
</feature>
<feature type="compositionally biased region" description="Acidic residues" evidence="1">
    <location>
        <begin position="618"/>
        <end position="633"/>
    </location>
</feature>
<keyword evidence="4" id="KW-1185">Reference proteome</keyword>